<protein>
    <submittedName>
        <fullName evidence="3">(pine wood nematode) hypothetical protein</fullName>
    </submittedName>
</protein>
<dbReference type="Proteomes" id="UP000582659">
    <property type="component" value="Unassembled WGS sequence"/>
</dbReference>
<dbReference type="GO" id="GO:0051260">
    <property type="term" value="P:protein homooligomerization"/>
    <property type="evidence" value="ECO:0007669"/>
    <property type="project" value="InterPro"/>
</dbReference>
<feature type="region of interest" description="Disordered" evidence="1">
    <location>
        <begin position="1"/>
        <end position="22"/>
    </location>
</feature>
<evidence type="ECO:0000313" key="3">
    <source>
        <dbReference type="EMBL" id="CAD5220043.1"/>
    </source>
</evidence>
<dbReference type="AlphaFoldDB" id="A0A7I8WL80"/>
<reference evidence="3" key="1">
    <citation type="submission" date="2020-09" db="EMBL/GenBank/DDBJ databases">
        <authorList>
            <person name="Kikuchi T."/>
        </authorList>
    </citation>
    <scope>NUCLEOTIDE SEQUENCE</scope>
    <source>
        <strain evidence="3">Ka4C1</strain>
    </source>
</reference>
<dbReference type="InterPro" id="IPR011333">
    <property type="entry name" value="SKP1/BTB/POZ_sf"/>
</dbReference>
<evidence type="ECO:0000259" key="2">
    <source>
        <dbReference type="Pfam" id="PF02214"/>
    </source>
</evidence>
<dbReference type="Proteomes" id="UP000659654">
    <property type="component" value="Unassembled WGS sequence"/>
</dbReference>
<gene>
    <name evidence="3" type="ORF">BXYJ_LOCUS5981</name>
</gene>
<organism evidence="3 4">
    <name type="scientific">Bursaphelenchus xylophilus</name>
    <name type="common">Pinewood nematode worm</name>
    <name type="synonym">Aphelenchoides xylophilus</name>
    <dbReference type="NCBI Taxonomy" id="6326"/>
    <lineage>
        <taxon>Eukaryota</taxon>
        <taxon>Metazoa</taxon>
        <taxon>Ecdysozoa</taxon>
        <taxon>Nematoda</taxon>
        <taxon>Chromadorea</taxon>
        <taxon>Rhabditida</taxon>
        <taxon>Tylenchina</taxon>
        <taxon>Tylenchomorpha</taxon>
        <taxon>Aphelenchoidea</taxon>
        <taxon>Aphelenchoididae</taxon>
        <taxon>Bursaphelenchus</taxon>
    </lineage>
</organism>
<dbReference type="InterPro" id="IPR003131">
    <property type="entry name" value="T1-type_BTB"/>
</dbReference>
<proteinExistence type="predicted"/>
<dbReference type="Gene3D" id="3.30.710.10">
    <property type="entry name" value="Potassium Channel Kv1.1, Chain A"/>
    <property type="match status" value="1"/>
</dbReference>
<dbReference type="CDD" id="cd18316">
    <property type="entry name" value="BTB_POZ_KCTD-like"/>
    <property type="match status" value="1"/>
</dbReference>
<comment type="caution">
    <text evidence="3">The sequence shown here is derived from an EMBL/GenBank/DDBJ whole genome shotgun (WGS) entry which is preliminary data.</text>
</comment>
<dbReference type="SUPFAM" id="SSF54695">
    <property type="entry name" value="POZ domain"/>
    <property type="match status" value="1"/>
</dbReference>
<dbReference type="SMR" id="A0A7I8WL80"/>
<evidence type="ECO:0000313" key="4">
    <source>
        <dbReference type="Proteomes" id="UP000659654"/>
    </source>
</evidence>
<accession>A0A7I8WL80</accession>
<dbReference type="PANTHER" id="PTHR14499:SF135">
    <property type="entry name" value="BTB DOMAIN-CONTAINING PROTEIN-RELATED"/>
    <property type="match status" value="1"/>
</dbReference>
<evidence type="ECO:0000256" key="1">
    <source>
        <dbReference type="SAM" id="MobiDB-lite"/>
    </source>
</evidence>
<dbReference type="Pfam" id="PF02214">
    <property type="entry name" value="BTB_2"/>
    <property type="match status" value="1"/>
</dbReference>
<dbReference type="PANTHER" id="PTHR14499">
    <property type="entry name" value="POTASSIUM CHANNEL TETRAMERIZATION DOMAIN-CONTAINING"/>
    <property type="match status" value="1"/>
</dbReference>
<dbReference type="EMBL" id="CAJFCV020000003">
    <property type="protein sequence ID" value="CAG9105795.1"/>
    <property type="molecule type" value="Genomic_DNA"/>
</dbReference>
<dbReference type="OrthoDB" id="2414723at2759"/>
<name>A0A7I8WL80_BURXY</name>
<dbReference type="EMBL" id="CAJFDI010000003">
    <property type="protein sequence ID" value="CAD5220043.1"/>
    <property type="molecule type" value="Genomic_DNA"/>
</dbReference>
<sequence>MDVKRKPKKKENSEKKKSNIDRSFNDSPVFAIHMSRLKHADDILNVNVGGKRYTVRRSDLMADPRSKLADWFRPNNNRPVPTDKGGNIYLDRDAKTFRHILAYLRLKKDRIAPTLALPSKPDDLAKLVAECEALNLAELKDEALKILHNYERNEEQHYVVTYVQGAVRDYETWSFEAENGVNSEAVKRIRETSVPETIDLHNSAYEEWDNL</sequence>
<feature type="domain" description="Potassium channel tetramerisation-type BTB" evidence="2">
    <location>
        <begin position="44"/>
        <end position="106"/>
    </location>
</feature>
<keyword evidence="4" id="KW-1185">Reference proteome</keyword>